<evidence type="ECO:0000313" key="1">
    <source>
        <dbReference type="EMBL" id="KAK0428270.1"/>
    </source>
</evidence>
<organism evidence="1 2">
    <name type="scientific">Steinernema hermaphroditum</name>
    <dbReference type="NCBI Taxonomy" id="289476"/>
    <lineage>
        <taxon>Eukaryota</taxon>
        <taxon>Metazoa</taxon>
        <taxon>Ecdysozoa</taxon>
        <taxon>Nematoda</taxon>
        <taxon>Chromadorea</taxon>
        <taxon>Rhabditida</taxon>
        <taxon>Tylenchina</taxon>
        <taxon>Panagrolaimomorpha</taxon>
        <taxon>Strongyloidoidea</taxon>
        <taxon>Steinernematidae</taxon>
        <taxon>Steinernema</taxon>
    </lineage>
</organism>
<accession>A0AA39MC87</accession>
<keyword evidence="2" id="KW-1185">Reference proteome</keyword>
<comment type="caution">
    <text evidence="1">The sequence shown here is derived from an EMBL/GenBank/DDBJ whole genome shotgun (WGS) entry which is preliminary data.</text>
</comment>
<protein>
    <submittedName>
        <fullName evidence="1">Uncharacterized protein</fullName>
    </submittedName>
</protein>
<proteinExistence type="predicted"/>
<dbReference type="AlphaFoldDB" id="A0AA39MC87"/>
<evidence type="ECO:0000313" key="2">
    <source>
        <dbReference type="Proteomes" id="UP001175271"/>
    </source>
</evidence>
<name>A0AA39MC87_9BILA</name>
<dbReference type="Proteomes" id="UP001175271">
    <property type="component" value="Unassembled WGS sequence"/>
</dbReference>
<sequence>MDCVPYKFCEEVIGSLDMTKSNWEDDAKELSGLWRIAAEKYAENLCILEIAVWKDQGKWQCNIERNWEMPEDMKLPKSMGELLAMDRRFIRIGEVIFGRDADRPINGTVITISNKELVEKLIPFLNAQSFSSCTHRYTMQAICQLQSSIHDVLWPTLRRLLGSSQRRTTPDSTFWCLVKGCTGHTQKK</sequence>
<reference evidence="1" key="1">
    <citation type="submission" date="2023-06" db="EMBL/GenBank/DDBJ databases">
        <title>Genomic analysis of the entomopathogenic nematode Steinernema hermaphroditum.</title>
        <authorList>
            <person name="Schwarz E.M."/>
            <person name="Heppert J.K."/>
            <person name="Baniya A."/>
            <person name="Schwartz H.T."/>
            <person name="Tan C.-H."/>
            <person name="Antoshechkin I."/>
            <person name="Sternberg P.W."/>
            <person name="Goodrich-Blair H."/>
            <person name="Dillman A.R."/>
        </authorList>
    </citation>
    <scope>NUCLEOTIDE SEQUENCE</scope>
    <source>
        <strain evidence="1">PS9179</strain>
        <tissue evidence="1">Whole animal</tissue>
    </source>
</reference>
<dbReference type="EMBL" id="JAUCMV010000001">
    <property type="protein sequence ID" value="KAK0428270.1"/>
    <property type="molecule type" value="Genomic_DNA"/>
</dbReference>
<gene>
    <name evidence="1" type="ORF">QR680_010703</name>
</gene>